<dbReference type="Pfam" id="PF03095">
    <property type="entry name" value="PTPA"/>
    <property type="match status" value="1"/>
</dbReference>
<reference evidence="8" key="2">
    <citation type="submission" date="2024-10" db="UniProtKB">
        <authorList>
            <consortium name="EnsemblProtists"/>
        </authorList>
    </citation>
    <scope>IDENTIFICATION</scope>
</reference>
<dbReference type="GO" id="GO:0003755">
    <property type="term" value="F:peptidyl-prolyl cis-trans isomerase activity"/>
    <property type="evidence" value="ECO:0007669"/>
    <property type="project" value="UniProtKB-KW"/>
</dbReference>
<keyword evidence="6 7" id="KW-0413">Isomerase</keyword>
<dbReference type="PIRSF" id="PIRSF016325">
    <property type="entry name" value="Phstyr_phstse_ac"/>
    <property type="match status" value="1"/>
</dbReference>
<proteinExistence type="inferred from homology"/>
<dbReference type="KEGG" id="ehx:EMIHUDRAFT_103835"/>
<dbReference type="SUPFAM" id="SSF140984">
    <property type="entry name" value="PTPA-like"/>
    <property type="match status" value="1"/>
</dbReference>
<dbReference type="PANTHER" id="PTHR10012">
    <property type="entry name" value="SERINE/THREONINE-PROTEIN PHOSPHATASE 2A REGULATORY SUBUNIT B"/>
    <property type="match status" value="1"/>
</dbReference>
<dbReference type="RefSeq" id="XP_005765966.1">
    <property type="nucleotide sequence ID" value="XM_005765909.1"/>
</dbReference>
<comment type="subcellular location">
    <subcellularLocation>
        <location evidence="2 7">Cytoplasm</location>
    </subcellularLocation>
</comment>
<reference evidence="9" key="1">
    <citation type="journal article" date="2013" name="Nature">
        <title>Pan genome of the phytoplankton Emiliania underpins its global distribution.</title>
        <authorList>
            <person name="Read B.A."/>
            <person name="Kegel J."/>
            <person name="Klute M.J."/>
            <person name="Kuo A."/>
            <person name="Lefebvre S.C."/>
            <person name="Maumus F."/>
            <person name="Mayer C."/>
            <person name="Miller J."/>
            <person name="Monier A."/>
            <person name="Salamov A."/>
            <person name="Young J."/>
            <person name="Aguilar M."/>
            <person name="Claverie J.M."/>
            <person name="Frickenhaus S."/>
            <person name="Gonzalez K."/>
            <person name="Herman E.K."/>
            <person name="Lin Y.C."/>
            <person name="Napier J."/>
            <person name="Ogata H."/>
            <person name="Sarno A.F."/>
            <person name="Shmutz J."/>
            <person name="Schroeder D."/>
            <person name="de Vargas C."/>
            <person name="Verret F."/>
            <person name="von Dassow P."/>
            <person name="Valentin K."/>
            <person name="Van de Peer Y."/>
            <person name="Wheeler G."/>
            <person name="Dacks J.B."/>
            <person name="Delwiche C.F."/>
            <person name="Dyhrman S.T."/>
            <person name="Glockner G."/>
            <person name="John U."/>
            <person name="Richards T."/>
            <person name="Worden A.Z."/>
            <person name="Zhang X."/>
            <person name="Grigoriev I.V."/>
            <person name="Allen A.E."/>
            <person name="Bidle K."/>
            <person name="Borodovsky M."/>
            <person name="Bowler C."/>
            <person name="Brownlee C."/>
            <person name="Cock J.M."/>
            <person name="Elias M."/>
            <person name="Gladyshev V.N."/>
            <person name="Groth M."/>
            <person name="Guda C."/>
            <person name="Hadaegh A."/>
            <person name="Iglesias-Rodriguez M.D."/>
            <person name="Jenkins J."/>
            <person name="Jones B.M."/>
            <person name="Lawson T."/>
            <person name="Leese F."/>
            <person name="Lindquist E."/>
            <person name="Lobanov A."/>
            <person name="Lomsadze A."/>
            <person name="Malik S.B."/>
            <person name="Marsh M.E."/>
            <person name="Mackinder L."/>
            <person name="Mock T."/>
            <person name="Mueller-Roeber B."/>
            <person name="Pagarete A."/>
            <person name="Parker M."/>
            <person name="Probert I."/>
            <person name="Quesneville H."/>
            <person name="Raines C."/>
            <person name="Rensing S.A."/>
            <person name="Riano-Pachon D.M."/>
            <person name="Richier S."/>
            <person name="Rokitta S."/>
            <person name="Shiraiwa Y."/>
            <person name="Soanes D.M."/>
            <person name="van der Giezen M."/>
            <person name="Wahlund T.M."/>
            <person name="Williams B."/>
            <person name="Wilson W."/>
            <person name="Wolfe G."/>
            <person name="Wurch L.L."/>
        </authorList>
    </citation>
    <scope>NUCLEOTIDE SEQUENCE</scope>
</reference>
<dbReference type="FunFam" id="1.20.120.1150:FF:000002">
    <property type="entry name" value="Serine/threonine-protein phosphatase 2A activator"/>
    <property type="match status" value="1"/>
</dbReference>
<dbReference type="InterPro" id="IPR004327">
    <property type="entry name" value="Phstyr_phstse_ac"/>
</dbReference>
<comment type="function">
    <text evidence="7">PPIases accelerate the folding of proteins. It catalyzes the cis-trans isomerization of proline imidic peptide bonds in oligopeptides.</text>
</comment>
<dbReference type="EC" id="5.2.1.8" evidence="7"/>
<dbReference type="eggNOG" id="KOG2867">
    <property type="taxonomic scope" value="Eukaryota"/>
</dbReference>
<evidence type="ECO:0000256" key="4">
    <source>
        <dbReference type="ARBA" id="ARBA00022490"/>
    </source>
</evidence>
<evidence type="ECO:0000256" key="5">
    <source>
        <dbReference type="ARBA" id="ARBA00023110"/>
    </source>
</evidence>
<keyword evidence="4 7" id="KW-0963">Cytoplasm</keyword>
<dbReference type="GO" id="GO:0005737">
    <property type="term" value="C:cytoplasm"/>
    <property type="evidence" value="ECO:0007669"/>
    <property type="project" value="UniProtKB-SubCell"/>
</dbReference>
<dbReference type="EnsemblProtists" id="EOD13537">
    <property type="protein sequence ID" value="EOD13537"/>
    <property type="gene ID" value="EMIHUDRAFT_103835"/>
</dbReference>
<evidence type="ECO:0000313" key="9">
    <source>
        <dbReference type="Proteomes" id="UP000013827"/>
    </source>
</evidence>
<dbReference type="PaxDb" id="2903-EOD13537"/>
<dbReference type="InterPro" id="IPR037218">
    <property type="entry name" value="PTPA_sf"/>
</dbReference>
<comment type="similarity">
    <text evidence="3 7">Belongs to the PTPA-type PPIase family.</text>
</comment>
<evidence type="ECO:0000256" key="2">
    <source>
        <dbReference type="ARBA" id="ARBA00004496"/>
    </source>
</evidence>
<sequence length="332" mass="36386">MDAASGLLLAEARRAAAAAENEGVLTKRICDQRTLQHWKLSASHAALMQFANDLAEAVVGRAVSDTCEERPVIGALLAEFDAMAAWIDEIPPIQQAMRYGNKAFKAWHARMAERAPALMAELLEQRAAPESGAPAAPADAAAELAAYFAEAFGSPTRIDYGTGHELQLLAWLRGLELMQVLDPADRPAVVLRVFERYLALMRRLQTTYCLEPAGSHGVWGLDDYQHLVFVFGAAQLVGHARIQPSSIHDEELLAEAGADYLYLAAVAFIRKVKKGPFGEHSPYLNDISAIDSWDKVVKGLLRMYEGEVLGKLPVVQHLRFGALLPWATPYND</sequence>
<dbReference type="HOGENOM" id="CLU_030733_0_0_1"/>
<dbReference type="Gene3D" id="1.20.120.1150">
    <property type="match status" value="1"/>
</dbReference>
<dbReference type="GeneID" id="17259714"/>
<dbReference type="GO" id="GO:0007052">
    <property type="term" value="P:mitotic spindle organization"/>
    <property type="evidence" value="ECO:0007669"/>
    <property type="project" value="TreeGrafter"/>
</dbReference>
<evidence type="ECO:0000256" key="7">
    <source>
        <dbReference type="RuleBase" id="RU361210"/>
    </source>
</evidence>
<dbReference type="Proteomes" id="UP000013827">
    <property type="component" value="Unassembled WGS sequence"/>
</dbReference>
<dbReference type="STRING" id="2903.R1BUZ3"/>
<evidence type="ECO:0000256" key="3">
    <source>
        <dbReference type="ARBA" id="ARBA00011019"/>
    </source>
</evidence>
<dbReference type="GO" id="GO:0000159">
    <property type="term" value="C:protein phosphatase type 2A complex"/>
    <property type="evidence" value="ECO:0007669"/>
    <property type="project" value="TreeGrafter"/>
</dbReference>
<dbReference type="GO" id="GO:0008160">
    <property type="term" value="F:protein tyrosine phosphatase activator activity"/>
    <property type="evidence" value="ECO:0007669"/>
    <property type="project" value="TreeGrafter"/>
</dbReference>
<dbReference type="AlphaFoldDB" id="A0A0D3IQK2"/>
<dbReference type="GO" id="GO:0005634">
    <property type="term" value="C:nucleus"/>
    <property type="evidence" value="ECO:0007669"/>
    <property type="project" value="TreeGrafter"/>
</dbReference>
<dbReference type="InterPro" id="IPR043170">
    <property type="entry name" value="PTPA_C_lid"/>
</dbReference>
<dbReference type="CDD" id="cd04087">
    <property type="entry name" value="PTPA"/>
    <property type="match status" value="1"/>
</dbReference>
<keyword evidence="9" id="KW-1185">Reference proteome</keyword>
<evidence type="ECO:0000256" key="6">
    <source>
        <dbReference type="ARBA" id="ARBA00023235"/>
    </source>
</evidence>
<organism evidence="8 9">
    <name type="scientific">Emiliania huxleyi (strain CCMP1516)</name>
    <dbReference type="NCBI Taxonomy" id="280463"/>
    <lineage>
        <taxon>Eukaryota</taxon>
        <taxon>Haptista</taxon>
        <taxon>Haptophyta</taxon>
        <taxon>Prymnesiophyceae</taxon>
        <taxon>Isochrysidales</taxon>
        <taxon>Noelaerhabdaceae</taxon>
        <taxon>Emiliania</taxon>
    </lineage>
</organism>
<comment type="catalytic activity">
    <reaction evidence="1 7">
        <text>[protein]-peptidylproline (omega=180) = [protein]-peptidylproline (omega=0)</text>
        <dbReference type="Rhea" id="RHEA:16237"/>
        <dbReference type="Rhea" id="RHEA-COMP:10747"/>
        <dbReference type="Rhea" id="RHEA-COMP:10748"/>
        <dbReference type="ChEBI" id="CHEBI:83833"/>
        <dbReference type="ChEBI" id="CHEBI:83834"/>
        <dbReference type="EC" id="5.2.1.8"/>
    </reaction>
</comment>
<accession>A0A0D3IQK2</accession>
<name>A0A0D3IQK2_EMIH1</name>
<evidence type="ECO:0000313" key="8">
    <source>
        <dbReference type="EnsemblProtists" id="EOD13537"/>
    </source>
</evidence>
<evidence type="ECO:0000256" key="1">
    <source>
        <dbReference type="ARBA" id="ARBA00000971"/>
    </source>
</evidence>
<dbReference type="PANTHER" id="PTHR10012:SF0">
    <property type="entry name" value="SERINE_THREONINE-PROTEIN PHOSPHATASE 2A ACTIVATOR"/>
    <property type="match status" value="1"/>
</dbReference>
<protein>
    <recommendedName>
        <fullName evidence="7">Serine/threonine-protein phosphatase 2A activator</fullName>
        <ecNumber evidence="7">5.2.1.8</ecNumber>
    </recommendedName>
    <alternativeName>
        <fullName evidence="7">Phosphotyrosyl phosphatase activator</fullName>
    </alternativeName>
</protein>
<dbReference type="OMA" id="IHESQDV"/>
<keyword evidence="5 7" id="KW-0697">Rotamase</keyword>